<evidence type="ECO:0000256" key="2">
    <source>
        <dbReference type="ARBA" id="ARBA00022723"/>
    </source>
</evidence>
<keyword evidence="5" id="KW-0812">Transmembrane</keyword>
<dbReference type="STRING" id="759272.G0S9Z0"/>
<organism evidence="8">
    <name type="scientific">Chaetomium thermophilum (strain DSM 1495 / CBS 144.50 / IMI 039719)</name>
    <name type="common">Thermochaetoides thermophila</name>
    <dbReference type="NCBI Taxonomy" id="759272"/>
    <lineage>
        <taxon>Eukaryota</taxon>
        <taxon>Fungi</taxon>
        <taxon>Dikarya</taxon>
        <taxon>Ascomycota</taxon>
        <taxon>Pezizomycotina</taxon>
        <taxon>Sordariomycetes</taxon>
        <taxon>Sordariomycetidae</taxon>
        <taxon>Sordariales</taxon>
        <taxon>Chaetomiaceae</taxon>
        <taxon>Thermochaetoides</taxon>
    </lineage>
</organism>
<keyword evidence="5" id="KW-0472">Membrane</keyword>
<dbReference type="RefSeq" id="XP_006694447.1">
    <property type="nucleotide sequence ID" value="XM_006694384.1"/>
</dbReference>
<name>G0S9Z0_CHATD</name>
<dbReference type="Proteomes" id="UP000008066">
    <property type="component" value="Unassembled WGS sequence"/>
</dbReference>
<accession>G0S9Z0</accession>
<dbReference type="OrthoDB" id="6407410at2759"/>
<dbReference type="PROSITE" id="PS51792">
    <property type="entry name" value="YIPPEE"/>
    <property type="match status" value="1"/>
</dbReference>
<dbReference type="AlphaFoldDB" id="G0S9Z0"/>
<dbReference type="GO" id="GO:0046872">
    <property type="term" value="F:metal ion binding"/>
    <property type="evidence" value="ECO:0007669"/>
    <property type="project" value="UniProtKB-KW"/>
</dbReference>
<comment type="similarity">
    <text evidence="1">Belongs to the yippee family.</text>
</comment>
<gene>
    <name evidence="7" type="ORF">CTHT_0040380</name>
</gene>
<dbReference type="HOGENOM" id="CLU_959774_0_0_1"/>
<evidence type="ECO:0000256" key="3">
    <source>
        <dbReference type="ARBA" id="ARBA00022833"/>
    </source>
</evidence>
<dbReference type="InterPro" id="IPR034751">
    <property type="entry name" value="Yippee"/>
</dbReference>
<evidence type="ECO:0000259" key="6">
    <source>
        <dbReference type="PROSITE" id="PS51792"/>
    </source>
</evidence>
<feature type="transmembrane region" description="Helical" evidence="5">
    <location>
        <begin position="35"/>
        <end position="56"/>
    </location>
</feature>
<feature type="region of interest" description="Disordered" evidence="4">
    <location>
        <begin position="103"/>
        <end position="144"/>
    </location>
</feature>
<evidence type="ECO:0000256" key="4">
    <source>
        <dbReference type="SAM" id="MobiDB-lite"/>
    </source>
</evidence>
<proteinExistence type="inferred from homology"/>
<dbReference type="EMBL" id="GL988043">
    <property type="protein sequence ID" value="EGS19562.1"/>
    <property type="molecule type" value="Genomic_DNA"/>
</dbReference>
<keyword evidence="2" id="KW-0479">Metal-binding</keyword>
<dbReference type="Pfam" id="PF03226">
    <property type="entry name" value="Yippee-Mis18"/>
    <property type="match status" value="1"/>
</dbReference>
<sequence>MLDVNIASLPAPFSSPALPSASSDISIKIPTCGKLFRYPFVLRLLTFLPIFIIVFLSPCPIGFQLPGWQPIFPRLSADPGIFWPPIIAKSFVGRHGRAYLVAPPPPSVKRSQISSRSSSSGNTGSNSDGRGSVDSSSSSSNAFNQGYQSVDRNLVNITVGKHEERQLVTGMHTVADISCAGCGTVVGWKYIDAQDERQKYKVGKFILETRRVIGFHSWEDIEESNEIMLPHEKKSGHNGEDDSDSIIVFDSDDEDELEDIFTAVWDPVVVAEHRRSRTASMSRENSGMFY</sequence>
<evidence type="ECO:0000256" key="1">
    <source>
        <dbReference type="ARBA" id="ARBA00005613"/>
    </source>
</evidence>
<dbReference type="InterPro" id="IPR004910">
    <property type="entry name" value="Yippee/Mis18/Cereblon"/>
</dbReference>
<dbReference type="InterPro" id="IPR039058">
    <property type="entry name" value="Yippee_fam"/>
</dbReference>
<dbReference type="GeneID" id="18258076"/>
<reference evidence="7 8" key="1">
    <citation type="journal article" date="2011" name="Cell">
        <title>Insight into structure and assembly of the nuclear pore complex by utilizing the genome of a eukaryotic thermophile.</title>
        <authorList>
            <person name="Amlacher S."/>
            <person name="Sarges P."/>
            <person name="Flemming D."/>
            <person name="van Noort V."/>
            <person name="Kunze R."/>
            <person name="Devos D.P."/>
            <person name="Arumugam M."/>
            <person name="Bork P."/>
            <person name="Hurt E."/>
        </authorList>
    </citation>
    <scope>NUCLEOTIDE SEQUENCE [LARGE SCALE GENOMIC DNA]</scope>
    <source>
        <strain evidence="8">DSM 1495 / CBS 144.50 / IMI 039719</strain>
    </source>
</reference>
<dbReference type="PANTHER" id="PTHR13848">
    <property type="entry name" value="PROTEIN YIPPEE-LIKE CG15309-RELATED"/>
    <property type="match status" value="1"/>
</dbReference>
<evidence type="ECO:0000313" key="8">
    <source>
        <dbReference type="Proteomes" id="UP000008066"/>
    </source>
</evidence>
<feature type="compositionally biased region" description="Low complexity" evidence="4">
    <location>
        <begin position="114"/>
        <end position="141"/>
    </location>
</feature>
<keyword evidence="3" id="KW-0862">Zinc</keyword>
<dbReference type="eggNOG" id="KOG3399">
    <property type="taxonomic scope" value="Eukaryota"/>
</dbReference>
<keyword evidence="8" id="KW-1185">Reference proteome</keyword>
<dbReference type="KEGG" id="cthr:CTHT_0040380"/>
<protein>
    <recommendedName>
        <fullName evidence="6">Yippee domain-containing protein</fullName>
    </recommendedName>
</protein>
<evidence type="ECO:0000256" key="5">
    <source>
        <dbReference type="SAM" id="Phobius"/>
    </source>
</evidence>
<evidence type="ECO:0000313" key="7">
    <source>
        <dbReference type="EMBL" id="EGS19562.1"/>
    </source>
</evidence>
<feature type="domain" description="Yippee" evidence="6">
    <location>
        <begin position="119"/>
        <end position="216"/>
    </location>
</feature>
<keyword evidence="5" id="KW-1133">Transmembrane helix</keyword>